<dbReference type="EMBL" id="JAPYYP010000007">
    <property type="protein sequence ID" value="MDA5108380.1"/>
    <property type="molecule type" value="Genomic_DNA"/>
</dbReference>
<gene>
    <name evidence="8" type="ORF">O3V59_08405</name>
</gene>
<accession>A0A9X3Z393</accession>
<evidence type="ECO:0000256" key="2">
    <source>
        <dbReference type="ARBA" id="ARBA00013194"/>
    </source>
</evidence>
<dbReference type="InterPro" id="IPR046357">
    <property type="entry name" value="PPIase_dom_sf"/>
</dbReference>
<keyword evidence="9" id="KW-1185">Reference proteome</keyword>
<evidence type="ECO:0000256" key="3">
    <source>
        <dbReference type="ARBA" id="ARBA00022729"/>
    </source>
</evidence>
<keyword evidence="6" id="KW-0175">Coiled coil</keyword>
<evidence type="ECO:0000313" key="9">
    <source>
        <dbReference type="Proteomes" id="UP001151071"/>
    </source>
</evidence>
<dbReference type="Gene3D" id="3.10.50.40">
    <property type="match status" value="1"/>
</dbReference>
<sequence>MKPRKKWLPLYAAFLSLTAMLIYAMAVYQPLLFIAGDQIFRKDDWERIKPLYFQGRPHTPEEEERLLEQRSLEELVLYKGRQMGVQIDQRFIDEHMKQLGSTKEEREQALRQMNMTEADSVMNVRRALIGFEVKRRVTGEITVTEEEVNSYYRDHLDSFRIPELRTIYYVRAGQDDKPWMDKLKTITTERFPSLLKEYGSDLEGRAGFYEWVSQSELSANVGEAAADAVFRSPVKQVVGPVVYEQWTYWFLPVETMPAKTQSLAEVRGKIYRALYLEKESAVYGKWLEEQKRANPYQIFPENLKKNRFWAFWSDLPVRLQLFFQPHA</sequence>
<comment type="caution">
    <text evidence="8">The sequence shown here is derived from an EMBL/GenBank/DDBJ whole genome shotgun (WGS) entry which is preliminary data.</text>
</comment>
<dbReference type="EC" id="5.2.1.8" evidence="2"/>
<evidence type="ECO:0000256" key="6">
    <source>
        <dbReference type="SAM" id="Coils"/>
    </source>
</evidence>
<keyword evidence="5 8" id="KW-0413">Isomerase</keyword>
<dbReference type="InterPro" id="IPR050245">
    <property type="entry name" value="PrsA_foldase"/>
</dbReference>
<evidence type="ECO:0000256" key="5">
    <source>
        <dbReference type="ARBA" id="ARBA00023235"/>
    </source>
</evidence>
<feature type="domain" description="PpiC" evidence="7">
    <location>
        <begin position="143"/>
        <end position="267"/>
    </location>
</feature>
<dbReference type="Pfam" id="PF13145">
    <property type="entry name" value="Rotamase_2"/>
    <property type="match status" value="1"/>
</dbReference>
<dbReference type="SUPFAM" id="SSF109998">
    <property type="entry name" value="Triger factor/SurA peptide-binding domain-like"/>
    <property type="match status" value="1"/>
</dbReference>
<keyword evidence="3" id="KW-0732">Signal</keyword>
<reference evidence="8" key="1">
    <citation type="submission" date="2022-12" db="EMBL/GenBank/DDBJ databases">
        <title>Draft genome sequence of the thermophilic strain Brevibacillus thermoruber HT42, isolated from Los Humeros, Puebla, Mexico, with biotechnological potential.</title>
        <authorList>
            <person name="Lara Sanchez J."/>
            <person name="Solis Palacios R."/>
            <person name="Bustos Baena A.S."/>
            <person name="Ruz Baez A.E."/>
            <person name="Espinosa Luna G."/>
            <person name="Oliart Ros R.M."/>
        </authorList>
    </citation>
    <scope>NUCLEOTIDE SEQUENCE</scope>
    <source>
        <strain evidence="8">HT42</strain>
    </source>
</reference>
<protein>
    <recommendedName>
        <fullName evidence="2">peptidylprolyl isomerase</fullName>
        <ecNumber evidence="2">5.2.1.8</ecNumber>
    </recommendedName>
</protein>
<dbReference type="AlphaFoldDB" id="A0A9X3Z393"/>
<organism evidence="8 9">
    <name type="scientific">Brevibacillus thermoruber</name>
    <dbReference type="NCBI Taxonomy" id="33942"/>
    <lineage>
        <taxon>Bacteria</taxon>
        <taxon>Bacillati</taxon>
        <taxon>Bacillota</taxon>
        <taxon>Bacilli</taxon>
        <taxon>Bacillales</taxon>
        <taxon>Paenibacillaceae</taxon>
        <taxon>Brevibacillus</taxon>
    </lineage>
</organism>
<dbReference type="RefSeq" id="WP_271139899.1">
    <property type="nucleotide sequence ID" value="NZ_JAPYYP010000007.1"/>
</dbReference>
<comment type="catalytic activity">
    <reaction evidence="1">
        <text>[protein]-peptidylproline (omega=180) = [protein]-peptidylproline (omega=0)</text>
        <dbReference type="Rhea" id="RHEA:16237"/>
        <dbReference type="Rhea" id="RHEA-COMP:10747"/>
        <dbReference type="Rhea" id="RHEA-COMP:10748"/>
        <dbReference type="ChEBI" id="CHEBI:83833"/>
        <dbReference type="ChEBI" id="CHEBI:83834"/>
        <dbReference type="EC" id="5.2.1.8"/>
    </reaction>
</comment>
<evidence type="ECO:0000313" key="8">
    <source>
        <dbReference type="EMBL" id="MDA5108380.1"/>
    </source>
</evidence>
<evidence type="ECO:0000256" key="1">
    <source>
        <dbReference type="ARBA" id="ARBA00000971"/>
    </source>
</evidence>
<dbReference type="PANTHER" id="PTHR47245:SF1">
    <property type="entry name" value="FOLDASE PROTEIN PRSA"/>
    <property type="match status" value="1"/>
</dbReference>
<evidence type="ECO:0000259" key="7">
    <source>
        <dbReference type="Pfam" id="PF13145"/>
    </source>
</evidence>
<dbReference type="InterPro" id="IPR027304">
    <property type="entry name" value="Trigger_fact/SurA_dom_sf"/>
</dbReference>
<dbReference type="Gene3D" id="1.10.4030.10">
    <property type="entry name" value="Porin chaperone SurA, peptide-binding domain"/>
    <property type="match status" value="1"/>
</dbReference>
<feature type="coiled-coil region" evidence="6">
    <location>
        <begin position="92"/>
        <end position="119"/>
    </location>
</feature>
<dbReference type="InterPro" id="IPR000297">
    <property type="entry name" value="PPIase_PpiC"/>
</dbReference>
<keyword evidence="4" id="KW-0697">Rotamase</keyword>
<dbReference type="Proteomes" id="UP001151071">
    <property type="component" value="Unassembled WGS sequence"/>
</dbReference>
<evidence type="ECO:0000256" key="4">
    <source>
        <dbReference type="ARBA" id="ARBA00023110"/>
    </source>
</evidence>
<name>A0A9X3Z393_9BACL</name>
<dbReference type="PANTHER" id="PTHR47245">
    <property type="entry name" value="PEPTIDYLPROLYL ISOMERASE"/>
    <property type="match status" value="1"/>
</dbReference>
<proteinExistence type="predicted"/>
<dbReference type="GO" id="GO:0003755">
    <property type="term" value="F:peptidyl-prolyl cis-trans isomerase activity"/>
    <property type="evidence" value="ECO:0007669"/>
    <property type="project" value="UniProtKB-KW"/>
</dbReference>